<accession>A0A8K0XRN7</accession>
<gene>
    <name evidence="2" type="ORF">BXZ70DRAFT_1006622</name>
</gene>
<dbReference type="Proteomes" id="UP000813824">
    <property type="component" value="Unassembled WGS sequence"/>
</dbReference>
<evidence type="ECO:0000256" key="1">
    <source>
        <dbReference type="SAM" id="Phobius"/>
    </source>
</evidence>
<sequence>MTLAYEQIYQYFTFLIILFTCTTTASVGAQSTNATCEPSFDWMSNSRGQNPCLVTAYLHGPCLTDPARATVSRLSAPGHFYIAPKSGRSDGRCRCSTVYYSLLAACAICQNGRSLPWSTWTTNCTADEVYNEGYPETIPPETAVPSWAYLDVSHTNNFNATAALVEKLANHPEITSQTTMESLSSSPSLFPAATSKPASSGPIIRGLIGGLGGLAVSVVVALFGWRWHQRRRVSTSVLDPTRDLESSGNDVHDSGVCKRASRCMGFEHTAPITETTVTYVPNRLYDPNDPSTYPVANKVARYSLPAPHQYSGSPEV</sequence>
<evidence type="ECO:0000313" key="3">
    <source>
        <dbReference type="Proteomes" id="UP000813824"/>
    </source>
</evidence>
<keyword evidence="3" id="KW-1185">Reference proteome</keyword>
<comment type="caution">
    <text evidence="2">The sequence shown here is derived from an EMBL/GenBank/DDBJ whole genome shotgun (WGS) entry which is preliminary data.</text>
</comment>
<evidence type="ECO:0000313" key="2">
    <source>
        <dbReference type="EMBL" id="KAH8102721.1"/>
    </source>
</evidence>
<name>A0A8K0XRN7_9AGAR</name>
<dbReference type="EMBL" id="JAEVFJ010000009">
    <property type="protein sequence ID" value="KAH8102721.1"/>
    <property type="molecule type" value="Genomic_DNA"/>
</dbReference>
<dbReference type="OrthoDB" id="2576311at2759"/>
<keyword evidence="1" id="KW-0812">Transmembrane</keyword>
<keyword evidence="1" id="KW-1133">Transmembrane helix</keyword>
<protein>
    <recommendedName>
        <fullName evidence="4">Transmembrane protein</fullName>
    </recommendedName>
</protein>
<proteinExistence type="predicted"/>
<reference evidence="2" key="1">
    <citation type="journal article" date="2021" name="New Phytol.">
        <title>Evolutionary innovations through gain and loss of genes in the ectomycorrhizal Boletales.</title>
        <authorList>
            <person name="Wu G."/>
            <person name="Miyauchi S."/>
            <person name="Morin E."/>
            <person name="Kuo A."/>
            <person name="Drula E."/>
            <person name="Varga T."/>
            <person name="Kohler A."/>
            <person name="Feng B."/>
            <person name="Cao Y."/>
            <person name="Lipzen A."/>
            <person name="Daum C."/>
            <person name="Hundley H."/>
            <person name="Pangilinan J."/>
            <person name="Johnson J."/>
            <person name="Barry K."/>
            <person name="LaButti K."/>
            <person name="Ng V."/>
            <person name="Ahrendt S."/>
            <person name="Min B."/>
            <person name="Choi I.G."/>
            <person name="Park H."/>
            <person name="Plett J.M."/>
            <person name="Magnuson J."/>
            <person name="Spatafora J.W."/>
            <person name="Nagy L.G."/>
            <person name="Henrissat B."/>
            <person name="Grigoriev I.V."/>
            <person name="Yang Z.L."/>
            <person name="Xu J."/>
            <person name="Martin F.M."/>
        </authorList>
    </citation>
    <scope>NUCLEOTIDE SEQUENCE</scope>
    <source>
        <strain evidence="2">KKN 215</strain>
    </source>
</reference>
<organism evidence="2 3">
    <name type="scientific">Cristinia sonorae</name>
    <dbReference type="NCBI Taxonomy" id="1940300"/>
    <lineage>
        <taxon>Eukaryota</taxon>
        <taxon>Fungi</taxon>
        <taxon>Dikarya</taxon>
        <taxon>Basidiomycota</taxon>
        <taxon>Agaricomycotina</taxon>
        <taxon>Agaricomycetes</taxon>
        <taxon>Agaricomycetidae</taxon>
        <taxon>Agaricales</taxon>
        <taxon>Pleurotineae</taxon>
        <taxon>Stephanosporaceae</taxon>
        <taxon>Cristinia</taxon>
    </lineage>
</organism>
<feature type="transmembrane region" description="Helical" evidence="1">
    <location>
        <begin position="203"/>
        <end position="225"/>
    </location>
</feature>
<evidence type="ECO:0008006" key="4">
    <source>
        <dbReference type="Google" id="ProtNLM"/>
    </source>
</evidence>
<keyword evidence="1" id="KW-0472">Membrane</keyword>
<dbReference type="AlphaFoldDB" id="A0A8K0XRN7"/>